<dbReference type="GO" id="GO:0004722">
    <property type="term" value="F:protein serine/threonine phosphatase activity"/>
    <property type="evidence" value="ECO:0007669"/>
    <property type="project" value="UniProtKB-EC"/>
</dbReference>
<keyword evidence="4" id="KW-1185">Reference proteome</keyword>
<organism evidence="3 4">
    <name type="scientific">Lacibacterium aquatile</name>
    <dbReference type="NCBI Taxonomy" id="1168082"/>
    <lineage>
        <taxon>Bacteria</taxon>
        <taxon>Pseudomonadati</taxon>
        <taxon>Pseudomonadota</taxon>
        <taxon>Alphaproteobacteria</taxon>
        <taxon>Rhodospirillales</taxon>
        <taxon>Rhodospirillaceae</taxon>
    </lineage>
</organism>
<dbReference type="InterPro" id="IPR036457">
    <property type="entry name" value="PPM-type-like_dom_sf"/>
</dbReference>
<dbReference type="InterPro" id="IPR018490">
    <property type="entry name" value="cNMP-bd_dom_sf"/>
</dbReference>
<name>A0ABW5DP96_9PROT</name>
<dbReference type="InterPro" id="IPR018488">
    <property type="entry name" value="cNMP-bd_CS"/>
</dbReference>
<feature type="domain" description="Cyclic nucleotide-binding" evidence="2">
    <location>
        <begin position="7"/>
        <end position="112"/>
    </location>
</feature>
<dbReference type="InterPro" id="IPR000595">
    <property type="entry name" value="cNMP-bd_dom"/>
</dbReference>
<dbReference type="Gene3D" id="3.60.40.10">
    <property type="entry name" value="PPM-type phosphatase domain"/>
    <property type="match status" value="1"/>
</dbReference>
<dbReference type="PANTHER" id="PTHR43156:SF2">
    <property type="entry name" value="STAGE II SPORULATION PROTEIN E"/>
    <property type="match status" value="1"/>
</dbReference>
<dbReference type="SMART" id="SM00331">
    <property type="entry name" value="PP2C_SIG"/>
    <property type="match status" value="1"/>
</dbReference>
<proteinExistence type="predicted"/>
<comment type="caution">
    <text evidence="3">The sequence shown here is derived from an EMBL/GenBank/DDBJ whole genome shotgun (WGS) entry which is preliminary data.</text>
</comment>
<dbReference type="SUPFAM" id="SSF51206">
    <property type="entry name" value="cAMP-binding domain-like"/>
    <property type="match status" value="1"/>
</dbReference>
<gene>
    <name evidence="3" type="ORF">ACFSM5_02400</name>
</gene>
<dbReference type="PROSITE" id="PS00889">
    <property type="entry name" value="CNMP_BINDING_2"/>
    <property type="match status" value="1"/>
</dbReference>
<dbReference type="RefSeq" id="WP_379874637.1">
    <property type="nucleotide sequence ID" value="NZ_JBHUIP010000003.1"/>
</dbReference>
<protein>
    <submittedName>
        <fullName evidence="3">PP2C family protein-serine/threonine phosphatase</fullName>
        <ecNumber evidence="3">3.1.3.16</ecNumber>
    </submittedName>
</protein>
<accession>A0ABW5DP96</accession>
<evidence type="ECO:0000313" key="4">
    <source>
        <dbReference type="Proteomes" id="UP001597295"/>
    </source>
</evidence>
<dbReference type="PRINTS" id="PR00103">
    <property type="entry name" value="CAMPKINASE"/>
</dbReference>
<dbReference type="CDD" id="cd00038">
    <property type="entry name" value="CAP_ED"/>
    <property type="match status" value="1"/>
</dbReference>
<dbReference type="InterPro" id="IPR014710">
    <property type="entry name" value="RmlC-like_jellyroll"/>
</dbReference>
<dbReference type="EMBL" id="JBHUIP010000003">
    <property type="protein sequence ID" value="MFD2261721.1"/>
    <property type="molecule type" value="Genomic_DNA"/>
</dbReference>
<reference evidence="4" key="1">
    <citation type="journal article" date="2019" name="Int. J. Syst. Evol. Microbiol.">
        <title>The Global Catalogue of Microorganisms (GCM) 10K type strain sequencing project: providing services to taxonomists for standard genome sequencing and annotation.</title>
        <authorList>
            <consortium name="The Broad Institute Genomics Platform"/>
            <consortium name="The Broad Institute Genome Sequencing Center for Infectious Disease"/>
            <person name="Wu L."/>
            <person name="Ma J."/>
        </authorList>
    </citation>
    <scope>NUCLEOTIDE SEQUENCE [LARGE SCALE GENOMIC DNA]</scope>
    <source>
        <strain evidence="4">CGMCC 1.19062</strain>
    </source>
</reference>
<evidence type="ECO:0000313" key="3">
    <source>
        <dbReference type="EMBL" id="MFD2261721.1"/>
    </source>
</evidence>
<dbReference type="InterPro" id="IPR001932">
    <property type="entry name" value="PPM-type_phosphatase-like_dom"/>
</dbReference>
<dbReference type="Proteomes" id="UP001597295">
    <property type="component" value="Unassembled WGS sequence"/>
</dbReference>
<dbReference type="InterPro" id="IPR052016">
    <property type="entry name" value="Bact_Sigma-Reg"/>
</dbReference>
<dbReference type="PROSITE" id="PS50042">
    <property type="entry name" value="CNMP_BINDING_3"/>
    <property type="match status" value="1"/>
</dbReference>
<dbReference type="Gene3D" id="2.60.120.10">
    <property type="entry name" value="Jelly Rolls"/>
    <property type="match status" value="1"/>
</dbReference>
<dbReference type="Pfam" id="PF07228">
    <property type="entry name" value="SpoIIE"/>
    <property type="match status" value="1"/>
</dbReference>
<sequence length="377" mass="40621">MSLPEDDLVERRTYAPGATILAEGDAADSFFLIERGEVEVTKTGPDGAHRLGRMGEGDIFGEMALIDDSPRSASVVALKPTVCRLFPRSILEESVKGSNGLVRNILNLFVRNLRHSTNLQVENRRLLRELTDFKDRLTDELDVARHMQMELAPPADEWGELGQRAGIDLSAVFEPSSEVGGDLWSAFPVGDHGVGLFLGDLTGHGVVAAVNAFRLHTLLGTLSHVADDPGVFLTALNQRLANILPLGQFAVAAYAVIQPGKPLAYAAAGWECALIHAPDGSETPLFGDGLPLGISSDESYRTSHFEFQPGAHLLIYSDALSEAYKGSERITDADLSATRSTALAAQQDVPGVWMAGLRDLGIRPLDDDLTIVCATRR</sequence>
<dbReference type="SMART" id="SM00100">
    <property type="entry name" value="cNMP"/>
    <property type="match status" value="1"/>
</dbReference>
<evidence type="ECO:0000256" key="1">
    <source>
        <dbReference type="ARBA" id="ARBA00022801"/>
    </source>
</evidence>
<dbReference type="Pfam" id="PF00027">
    <property type="entry name" value="cNMP_binding"/>
    <property type="match status" value="1"/>
</dbReference>
<dbReference type="EC" id="3.1.3.16" evidence="3"/>
<dbReference type="PANTHER" id="PTHR43156">
    <property type="entry name" value="STAGE II SPORULATION PROTEIN E-RELATED"/>
    <property type="match status" value="1"/>
</dbReference>
<evidence type="ECO:0000259" key="2">
    <source>
        <dbReference type="PROSITE" id="PS50042"/>
    </source>
</evidence>
<keyword evidence="1 3" id="KW-0378">Hydrolase</keyword>